<protein>
    <recommendedName>
        <fullName evidence="3">DDE Tnp4 domain-containing protein</fullName>
    </recommendedName>
</protein>
<comment type="caution">
    <text evidence="4">The sequence shown here is derived from an EMBL/GenBank/DDBJ whole genome shotgun (WGS) entry which is preliminary data.</text>
</comment>
<evidence type="ECO:0000256" key="1">
    <source>
        <dbReference type="ARBA" id="ARBA00001968"/>
    </source>
</evidence>
<sequence length="167" mass="18594">MVQGQEIISIHNPAGCDHQDHFIDTYVGWPGSVLDTRVLRHSPLYRRSVYPPPGHFILADGGYPCLRQPLPLIPHTRGQYKVWESSDLTSIITFLDDEDQVITAYVILHNICLGVTGIMAPEDEHEEDVAEDEGENALEGVSGAPWHDQLSAEVSDLEVVPADHDYL</sequence>
<keyword evidence="5" id="KW-1185">Reference proteome</keyword>
<name>A0ABR3NJ15_9TELE</name>
<feature type="domain" description="DDE Tnp4" evidence="3">
    <location>
        <begin position="14"/>
        <end position="67"/>
    </location>
</feature>
<comment type="cofactor">
    <cofactor evidence="1">
        <name>a divalent metal cation</name>
        <dbReference type="ChEBI" id="CHEBI:60240"/>
    </cofactor>
</comment>
<organism evidence="4 5">
    <name type="scientific">Cirrhinus molitorella</name>
    <name type="common">mud carp</name>
    <dbReference type="NCBI Taxonomy" id="172907"/>
    <lineage>
        <taxon>Eukaryota</taxon>
        <taxon>Metazoa</taxon>
        <taxon>Chordata</taxon>
        <taxon>Craniata</taxon>
        <taxon>Vertebrata</taxon>
        <taxon>Euteleostomi</taxon>
        <taxon>Actinopterygii</taxon>
        <taxon>Neopterygii</taxon>
        <taxon>Teleostei</taxon>
        <taxon>Ostariophysi</taxon>
        <taxon>Cypriniformes</taxon>
        <taxon>Cyprinidae</taxon>
        <taxon>Labeoninae</taxon>
        <taxon>Labeonini</taxon>
        <taxon>Cirrhinus</taxon>
    </lineage>
</organism>
<gene>
    <name evidence="4" type="ORF">QQF64_023608</name>
</gene>
<accession>A0ABR3NJ15</accession>
<dbReference type="Pfam" id="PF13359">
    <property type="entry name" value="DDE_Tnp_4"/>
    <property type="match status" value="1"/>
</dbReference>
<reference evidence="4 5" key="1">
    <citation type="submission" date="2023-09" db="EMBL/GenBank/DDBJ databases">
        <authorList>
            <person name="Wang M."/>
        </authorList>
    </citation>
    <scope>NUCLEOTIDE SEQUENCE [LARGE SCALE GENOMIC DNA]</scope>
    <source>
        <strain evidence="4">GT-2023</strain>
        <tissue evidence="4">Liver</tissue>
    </source>
</reference>
<evidence type="ECO:0000313" key="4">
    <source>
        <dbReference type="EMBL" id="KAL1276935.1"/>
    </source>
</evidence>
<dbReference type="InterPro" id="IPR027806">
    <property type="entry name" value="HARBI1_dom"/>
</dbReference>
<evidence type="ECO:0000313" key="5">
    <source>
        <dbReference type="Proteomes" id="UP001558613"/>
    </source>
</evidence>
<dbReference type="EMBL" id="JAYMGO010000003">
    <property type="protein sequence ID" value="KAL1276935.1"/>
    <property type="molecule type" value="Genomic_DNA"/>
</dbReference>
<keyword evidence="2" id="KW-0479">Metal-binding</keyword>
<proteinExistence type="predicted"/>
<evidence type="ECO:0000256" key="2">
    <source>
        <dbReference type="ARBA" id="ARBA00022723"/>
    </source>
</evidence>
<evidence type="ECO:0000259" key="3">
    <source>
        <dbReference type="Pfam" id="PF13359"/>
    </source>
</evidence>
<dbReference type="Proteomes" id="UP001558613">
    <property type="component" value="Unassembled WGS sequence"/>
</dbReference>